<evidence type="ECO:0000313" key="2">
    <source>
        <dbReference type="EMBL" id="BCJ43312.1"/>
    </source>
</evidence>
<accession>A0ABN6CCR2</accession>
<dbReference type="EMBL" id="AP023356">
    <property type="protein sequence ID" value="BCJ43312.1"/>
    <property type="molecule type" value="Genomic_DNA"/>
</dbReference>
<evidence type="ECO:0000256" key="1">
    <source>
        <dbReference type="SAM" id="MobiDB-lite"/>
    </source>
</evidence>
<keyword evidence="3" id="KW-1185">Reference proteome</keyword>
<feature type="region of interest" description="Disordered" evidence="1">
    <location>
        <begin position="35"/>
        <end position="67"/>
    </location>
</feature>
<protein>
    <submittedName>
        <fullName evidence="2">Uncharacterized protein</fullName>
    </submittedName>
</protein>
<evidence type="ECO:0000313" key="3">
    <source>
        <dbReference type="Proteomes" id="UP000676967"/>
    </source>
</evidence>
<gene>
    <name evidence="2" type="ORF">Aiant_39690</name>
</gene>
<feature type="compositionally biased region" description="Low complexity" evidence="1">
    <location>
        <begin position="42"/>
        <end position="67"/>
    </location>
</feature>
<organism evidence="2 3">
    <name type="scientific">Actinoplanes ianthinogenes</name>
    <dbReference type="NCBI Taxonomy" id="122358"/>
    <lineage>
        <taxon>Bacteria</taxon>
        <taxon>Bacillati</taxon>
        <taxon>Actinomycetota</taxon>
        <taxon>Actinomycetes</taxon>
        <taxon>Micromonosporales</taxon>
        <taxon>Micromonosporaceae</taxon>
        <taxon>Actinoplanes</taxon>
    </lineage>
</organism>
<sequence>MRTESKKPAPLRGGNPFGALDIMMSPVAERVIDGTSADSVRSAGTPETATAGAVVGAVQAGSSPLPR</sequence>
<reference evidence="2 3" key="1">
    <citation type="submission" date="2020-08" db="EMBL/GenBank/DDBJ databases">
        <title>Whole genome shotgun sequence of Actinoplanes ianthinogenes NBRC 13996.</title>
        <authorList>
            <person name="Komaki H."/>
            <person name="Tamura T."/>
        </authorList>
    </citation>
    <scope>NUCLEOTIDE SEQUENCE [LARGE SCALE GENOMIC DNA]</scope>
    <source>
        <strain evidence="2 3">NBRC 13996</strain>
    </source>
</reference>
<proteinExistence type="predicted"/>
<dbReference type="Proteomes" id="UP000676967">
    <property type="component" value="Chromosome"/>
</dbReference>
<name>A0ABN6CCR2_9ACTN</name>